<dbReference type="EMBL" id="JAUSSW010000007">
    <property type="protein sequence ID" value="MDQ0103057.1"/>
    <property type="molecule type" value="Genomic_DNA"/>
</dbReference>
<gene>
    <name evidence="1" type="ORF">J2T10_002714</name>
</gene>
<dbReference type="Proteomes" id="UP001244563">
    <property type="component" value="Unassembled WGS sequence"/>
</dbReference>
<reference evidence="1 2" key="1">
    <citation type="submission" date="2023-07" db="EMBL/GenBank/DDBJ databases">
        <title>Sorghum-associated microbial communities from plants grown in Nebraska, USA.</title>
        <authorList>
            <person name="Schachtman D."/>
        </authorList>
    </citation>
    <scope>NUCLEOTIDE SEQUENCE [LARGE SCALE GENOMIC DNA]</scope>
    <source>
        <strain evidence="1 2">CC523</strain>
    </source>
</reference>
<protein>
    <submittedName>
        <fullName evidence="1">Uncharacterized protein</fullName>
    </submittedName>
</protein>
<dbReference type="InterPro" id="IPR011330">
    <property type="entry name" value="Glyco_hydro/deAcase_b/a-brl"/>
</dbReference>
<accession>A0ABT9TN09</accession>
<keyword evidence="2" id="KW-1185">Reference proteome</keyword>
<name>A0ABT9TN09_PAENI</name>
<dbReference type="RefSeq" id="WP_082924701.1">
    <property type="nucleotide sequence ID" value="NZ_BDDW01000011.1"/>
</dbReference>
<evidence type="ECO:0000313" key="2">
    <source>
        <dbReference type="Proteomes" id="UP001244563"/>
    </source>
</evidence>
<dbReference type="Gene3D" id="3.20.20.370">
    <property type="entry name" value="Glycoside hydrolase/deacetylase"/>
    <property type="match status" value="1"/>
</dbReference>
<comment type="caution">
    <text evidence="1">The sequence shown here is derived from an EMBL/GenBank/DDBJ whole genome shotgun (WGS) entry which is preliminary data.</text>
</comment>
<dbReference type="SUPFAM" id="SSF88713">
    <property type="entry name" value="Glycoside hydrolase/deacetylase"/>
    <property type="match status" value="1"/>
</dbReference>
<sequence>MELSRHHELDDYPYFVFDLDPLIPKGSPRIASTREVLRNWTLEFDAYRTEGLCFVPTVRPEIIATPGRIGLLREFTDYVTAYDDVWIATGSEVASWWSSLNLENSPDHPAEIFHALTRSEHQNYNTR</sequence>
<proteinExistence type="predicted"/>
<evidence type="ECO:0000313" key="1">
    <source>
        <dbReference type="EMBL" id="MDQ0103057.1"/>
    </source>
</evidence>
<organism evidence="1 2">
    <name type="scientific">Paenarthrobacter nicotinovorans</name>
    <name type="common">Arthrobacter nicotinovorans</name>
    <dbReference type="NCBI Taxonomy" id="29320"/>
    <lineage>
        <taxon>Bacteria</taxon>
        <taxon>Bacillati</taxon>
        <taxon>Actinomycetota</taxon>
        <taxon>Actinomycetes</taxon>
        <taxon>Micrococcales</taxon>
        <taxon>Micrococcaceae</taxon>
        <taxon>Paenarthrobacter</taxon>
    </lineage>
</organism>